<evidence type="ECO:0000313" key="3">
    <source>
        <dbReference type="Proteomes" id="UP000177870"/>
    </source>
</evidence>
<accession>A0A1D8TRZ0</accession>
<dbReference type="AlphaFoldDB" id="A0A1D8TRZ0"/>
<gene>
    <name evidence="2" type="ORF">BJP34_13945</name>
</gene>
<dbReference type="EMBL" id="CP017599">
    <property type="protein sequence ID" value="AOX00410.1"/>
    <property type="molecule type" value="Genomic_DNA"/>
</dbReference>
<evidence type="ECO:0000313" key="2">
    <source>
        <dbReference type="EMBL" id="AOX00410.1"/>
    </source>
</evidence>
<name>A0A1D8TRZ0_9CYAN</name>
<feature type="region of interest" description="Disordered" evidence="1">
    <location>
        <begin position="60"/>
        <end position="92"/>
    </location>
</feature>
<evidence type="ECO:0000256" key="1">
    <source>
        <dbReference type="SAM" id="MobiDB-lite"/>
    </source>
</evidence>
<feature type="compositionally biased region" description="Polar residues" evidence="1">
    <location>
        <begin position="83"/>
        <end position="92"/>
    </location>
</feature>
<sequence length="92" mass="10261">MNRSRVGILPAPKDQEQARCLFHKTLKIIPLLSNAPLEPLKAIAPVAKTNIPIQARTLSKTKPTDQLSKDILRSPFAAHSDPMSMSTQRYQE</sequence>
<organism evidence="2 3">
    <name type="scientific">Moorena producens PAL-8-15-08-1</name>
    <dbReference type="NCBI Taxonomy" id="1458985"/>
    <lineage>
        <taxon>Bacteria</taxon>
        <taxon>Bacillati</taxon>
        <taxon>Cyanobacteriota</taxon>
        <taxon>Cyanophyceae</taxon>
        <taxon>Coleofasciculales</taxon>
        <taxon>Coleofasciculaceae</taxon>
        <taxon>Moorena</taxon>
    </lineage>
</organism>
<dbReference type="Proteomes" id="UP000177870">
    <property type="component" value="Chromosome"/>
</dbReference>
<dbReference type="KEGG" id="mpro:BJP34_13945"/>
<proteinExistence type="predicted"/>
<protein>
    <submittedName>
        <fullName evidence="2">Uncharacterized protein</fullName>
    </submittedName>
</protein>
<reference evidence="3" key="1">
    <citation type="submission" date="2016-10" db="EMBL/GenBank/DDBJ databases">
        <title>Comparative genomics uncovers the prolific and rare metabolic potential of the cyanobacterial genus Moorea.</title>
        <authorList>
            <person name="Leao T."/>
            <person name="Castelao G."/>
            <person name="Korobeynikov A."/>
            <person name="Monroe E.A."/>
            <person name="Podell S."/>
            <person name="Glukhov E."/>
            <person name="Allen E."/>
            <person name="Gerwick W.H."/>
            <person name="Gerwick L."/>
        </authorList>
    </citation>
    <scope>NUCLEOTIDE SEQUENCE [LARGE SCALE GENOMIC DNA]</scope>
    <source>
        <strain evidence="3">PAL-8-15-08-1</strain>
    </source>
</reference>